<organism evidence="11 12">
    <name type="scientific">Mola mola</name>
    <name type="common">Ocean sunfish</name>
    <name type="synonym">Tetraodon mola</name>
    <dbReference type="NCBI Taxonomy" id="94237"/>
    <lineage>
        <taxon>Eukaryota</taxon>
        <taxon>Metazoa</taxon>
        <taxon>Chordata</taxon>
        <taxon>Craniata</taxon>
        <taxon>Vertebrata</taxon>
        <taxon>Euteleostomi</taxon>
        <taxon>Actinopterygii</taxon>
        <taxon>Neopterygii</taxon>
        <taxon>Teleostei</taxon>
        <taxon>Neoteleostei</taxon>
        <taxon>Acanthomorphata</taxon>
        <taxon>Eupercaria</taxon>
        <taxon>Tetraodontiformes</taxon>
        <taxon>Molidae</taxon>
        <taxon>Mola</taxon>
    </lineage>
</organism>
<dbReference type="AlphaFoldDB" id="A0A3Q3WVK5"/>
<dbReference type="Gene3D" id="2.40.240.130">
    <property type="match status" value="1"/>
</dbReference>
<dbReference type="OMA" id="CENYLVN"/>
<keyword evidence="5 6" id="KW-0879">Wnt signaling pathway</keyword>
<dbReference type="FunFam" id="2.40.240.130:FF:000001">
    <property type="entry name" value="Segment polarity protein dishevelled homolog DVL-1"/>
    <property type="match status" value="1"/>
</dbReference>
<dbReference type="PROSITE" id="PS50186">
    <property type="entry name" value="DEP"/>
    <property type="match status" value="1"/>
</dbReference>
<dbReference type="STRING" id="94237.ENSMMOP00000016492"/>
<evidence type="ECO:0000259" key="9">
    <source>
        <dbReference type="PROSITE" id="PS50186"/>
    </source>
</evidence>
<evidence type="ECO:0000256" key="3">
    <source>
        <dbReference type="ARBA" id="ARBA00022473"/>
    </source>
</evidence>
<feature type="domain" description="DIX" evidence="10">
    <location>
        <begin position="1"/>
        <end position="82"/>
    </location>
</feature>
<keyword evidence="4" id="KW-0963">Cytoplasm</keyword>
<feature type="compositionally biased region" description="Low complexity" evidence="7">
    <location>
        <begin position="539"/>
        <end position="555"/>
    </location>
</feature>
<feature type="compositionally biased region" description="Low complexity" evidence="7">
    <location>
        <begin position="589"/>
        <end position="604"/>
    </location>
</feature>
<keyword evidence="12" id="KW-1185">Reference proteome</keyword>
<feature type="domain" description="PDZ" evidence="8">
    <location>
        <begin position="246"/>
        <end position="318"/>
    </location>
</feature>
<dbReference type="PANTHER" id="PTHR10878">
    <property type="entry name" value="SEGMENT POLARITY PROTEIN DISHEVELLED"/>
    <property type="match status" value="1"/>
</dbReference>
<dbReference type="SMART" id="SM00228">
    <property type="entry name" value="PDZ"/>
    <property type="match status" value="1"/>
</dbReference>
<dbReference type="FunFam" id="2.30.42.10:FF:000014">
    <property type="entry name" value="Segment polarity protein dishevelled homolog DVL-3"/>
    <property type="match status" value="1"/>
</dbReference>
<dbReference type="SUPFAM" id="SSF50156">
    <property type="entry name" value="PDZ domain-like"/>
    <property type="match status" value="1"/>
</dbReference>
<dbReference type="InterPro" id="IPR036388">
    <property type="entry name" value="WH-like_DNA-bd_sf"/>
</dbReference>
<comment type="subcellular location">
    <subcellularLocation>
        <location evidence="1">Cytoplasm</location>
    </subcellularLocation>
</comment>
<dbReference type="GO" id="GO:0060070">
    <property type="term" value="P:canonical Wnt signaling pathway"/>
    <property type="evidence" value="ECO:0007669"/>
    <property type="project" value="TreeGrafter"/>
</dbReference>
<accession>A0A3Q3WVK5</accession>
<dbReference type="PROSITE" id="PS50106">
    <property type="entry name" value="PDZ"/>
    <property type="match status" value="1"/>
</dbReference>
<dbReference type="SMART" id="SM00049">
    <property type="entry name" value="DEP"/>
    <property type="match status" value="1"/>
</dbReference>
<feature type="compositionally biased region" description="Gly residues" evidence="7">
    <location>
        <begin position="569"/>
        <end position="588"/>
    </location>
</feature>
<dbReference type="Pfam" id="PF00610">
    <property type="entry name" value="DEP"/>
    <property type="match status" value="1"/>
</dbReference>
<feature type="compositionally biased region" description="Polar residues" evidence="7">
    <location>
        <begin position="184"/>
        <end position="199"/>
    </location>
</feature>
<evidence type="ECO:0000259" key="8">
    <source>
        <dbReference type="PROSITE" id="PS50106"/>
    </source>
</evidence>
<reference evidence="11" key="2">
    <citation type="submission" date="2025-09" db="UniProtKB">
        <authorList>
            <consortium name="Ensembl"/>
        </authorList>
    </citation>
    <scope>IDENTIFICATION</scope>
</reference>
<evidence type="ECO:0000313" key="11">
    <source>
        <dbReference type="Ensembl" id="ENSMMOP00000016492.1"/>
    </source>
</evidence>
<dbReference type="GO" id="GO:0005829">
    <property type="term" value="C:cytosol"/>
    <property type="evidence" value="ECO:0007669"/>
    <property type="project" value="TreeGrafter"/>
</dbReference>
<dbReference type="PROSITE" id="PS50841">
    <property type="entry name" value="DIX"/>
    <property type="match status" value="1"/>
</dbReference>
<dbReference type="SUPFAM" id="SSF54236">
    <property type="entry name" value="Ubiquitin-like"/>
    <property type="match status" value="1"/>
</dbReference>
<dbReference type="Pfam" id="PF00778">
    <property type="entry name" value="DIX"/>
    <property type="match status" value="1"/>
</dbReference>
<dbReference type="SUPFAM" id="SSF46785">
    <property type="entry name" value="Winged helix' DNA-binding domain"/>
    <property type="match status" value="1"/>
</dbReference>
<protein>
    <submittedName>
        <fullName evidence="11">Uncharacterized protein</fullName>
    </submittedName>
</protein>
<feature type="region of interest" description="Disordered" evidence="7">
    <location>
        <begin position="184"/>
        <end position="233"/>
    </location>
</feature>
<dbReference type="InterPro" id="IPR029071">
    <property type="entry name" value="Ubiquitin-like_domsf"/>
</dbReference>
<feature type="compositionally biased region" description="Pro residues" evidence="7">
    <location>
        <begin position="102"/>
        <end position="114"/>
    </location>
</feature>
<feature type="compositionally biased region" description="Low complexity" evidence="7">
    <location>
        <begin position="611"/>
        <end position="624"/>
    </location>
</feature>
<dbReference type="InterPro" id="IPR003351">
    <property type="entry name" value="Dishevelled_protein_dom"/>
</dbReference>
<evidence type="ECO:0000259" key="10">
    <source>
        <dbReference type="PROSITE" id="PS50841"/>
    </source>
</evidence>
<feature type="compositionally biased region" description="Polar residues" evidence="7">
    <location>
        <begin position="504"/>
        <end position="514"/>
    </location>
</feature>
<feature type="region of interest" description="Disordered" evidence="7">
    <location>
        <begin position="504"/>
        <end position="640"/>
    </location>
</feature>
<dbReference type="CDD" id="cd04438">
    <property type="entry name" value="DEP_dishevelled"/>
    <property type="match status" value="1"/>
</dbReference>
<dbReference type="InterPro" id="IPR008339">
    <property type="entry name" value="Dishevelled_fam"/>
</dbReference>
<dbReference type="Gene3D" id="2.30.42.10">
    <property type="match status" value="1"/>
</dbReference>
<dbReference type="Proteomes" id="UP000261620">
    <property type="component" value="Unplaced"/>
</dbReference>
<feature type="region of interest" description="Disordered" evidence="7">
    <location>
        <begin position="94"/>
        <end position="172"/>
    </location>
</feature>
<dbReference type="InterPro" id="IPR001478">
    <property type="entry name" value="PDZ"/>
</dbReference>
<dbReference type="GO" id="GO:0005109">
    <property type="term" value="F:frizzled binding"/>
    <property type="evidence" value="ECO:0007669"/>
    <property type="project" value="TreeGrafter"/>
</dbReference>
<comment type="similarity">
    <text evidence="2">Belongs to the DSH family.</text>
</comment>
<dbReference type="InterPro" id="IPR001158">
    <property type="entry name" value="DIX"/>
</dbReference>
<dbReference type="GO" id="GO:0035556">
    <property type="term" value="P:intracellular signal transduction"/>
    <property type="evidence" value="ECO:0007669"/>
    <property type="project" value="InterPro"/>
</dbReference>
<feature type="compositionally biased region" description="Basic and acidic residues" evidence="7">
    <location>
        <begin position="151"/>
        <end position="166"/>
    </location>
</feature>
<evidence type="ECO:0000256" key="1">
    <source>
        <dbReference type="ARBA" id="ARBA00004496"/>
    </source>
</evidence>
<dbReference type="InterPro" id="IPR038207">
    <property type="entry name" value="DIX_dom_sf"/>
</dbReference>
<dbReference type="Pfam" id="PF00595">
    <property type="entry name" value="PDZ"/>
    <property type="match status" value="1"/>
</dbReference>
<feature type="domain" description="DEP" evidence="9">
    <location>
        <begin position="414"/>
        <end position="488"/>
    </location>
</feature>
<evidence type="ECO:0000256" key="4">
    <source>
        <dbReference type="ARBA" id="ARBA00022490"/>
    </source>
</evidence>
<dbReference type="InterPro" id="IPR024580">
    <property type="entry name" value="Dishevelled_C-dom"/>
</dbReference>
<dbReference type="CDD" id="cd06717">
    <property type="entry name" value="PDZ_Dishevelled-like"/>
    <property type="match status" value="1"/>
</dbReference>
<dbReference type="InterPro" id="IPR000591">
    <property type="entry name" value="DEP_dom"/>
</dbReference>
<reference evidence="11" key="1">
    <citation type="submission" date="2025-08" db="UniProtKB">
        <authorList>
            <consortium name="Ensembl"/>
        </authorList>
    </citation>
    <scope>IDENTIFICATION</scope>
</reference>
<evidence type="ECO:0000256" key="2">
    <source>
        <dbReference type="ARBA" id="ARBA00008735"/>
    </source>
</evidence>
<dbReference type="SMART" id="SM00021">
    <property type="entry name" value="DAX"/>
    <property type="match status" value="1"/>
</dbReference>
<evidence type="ECO:0000256" key="7">
    <source>
        <dbReference type="SAM" id="MobiDB-lite"/>
    </source>
</evidence>
<dbReference type="PRINTS" id="PR01760">
    <property type="entry name" value="DISHEVELLED"/>
</dbReference>
<dbReference type="Pfam" id="PF02377">
    <property type="entry name" value="Dishevelled"/>
    <property type="match status" value="1"/>
</dbReference>
<sequence length="716" mass="78214">MAETKIIYHIDEEETPYLVKIPIAAENITLLDFKQVLNKPNYKFFFKSMDQDFGVVKEEISDDSAKLPCFNGRVVSWLVSSDAPAAEPPVAVVPPVETTTQPSPPPPPLPPPPVERTGGIGDSRPPSFHPNATGSVETLDDQTETESVVSFRRERPRHRESMEQHGPRMNGQSRLERHLAGYESSSTVMSSELETTSFCDSEDDDTMTSRLLKRHRRRRKQRPPRLERASSFSSVTDSTMSLNIITVTLNMEKYNFLGISIVGQSNERGDGGIYIGSIMKGGAVAADGRIEPGDMLLQVNDINFENMSNDDAVRVLREIVHKPGPIILTVAKCWDPSPQGYFTLPRNEPIRPIDPAAWVSHSVAMTGAYPPFPGSSSLSTITSSSSVTETERFDDFNLSLHSDMASVAKAMASPESGLEVRDRMWLKITIPNAFLGSDVVEWLFHHIEGFHDRREARKYASNLLKAGFIRHTVNKITFSEQCYYVFGDLSDCENYMANLSLNDNDGSSGASDQDTLAPLPLPGPPPYHELTSYSYAPGSTGSQHSEGSRSSGSTRSEGERRRSTKGPGSTVGGGEKSPSGGGGEGGGADSRSGSGSESEYSTRSSLRRGHGSAAPSEHSHASSQRSHHHRMPQPPHMSPYPPGILPYNPMMVMMVPQHPHPAMATAHALPHTQQMPTAAMHPALPPPPSSTPELTASRQSFHLAMGNPSEFFVDVM</sequence>
<evidence type="ECO:0000256" key="5">
    <source>
        <dbReference type="ARBA" id="ARBA00022687"/>
    </source>
</evidence>
<dbReference type="Gene3D" id="1.10.10.10">
    <property type="entry name" value="Winged helix-like DNA-binding domain superfamily/Winged helix DNA-binding domain"/>
    <property type="match status" value="1"/>
</dbReference>
<feature type="compositionally biased region" description="Basic residues" evidence="7">
    <location>
        <begin position="211"/>
        <end position="223"/>
    </location>
</feature>
<dbReference type="FunFam" id="1.10.10.10:FF:000040">
    <property type="entry name" value="segment polarity protein dishevelled homolog DVL-3"/>
    <property type="match status" value="1"/>
</dbReference>
<dbReference type="InterPro" id="IPR015506">
    <property type="entry name" value="Dsh/Dvl-rel"/>
</dbReference>
<dbReference type="InterPro" id="IPR036390">
    <property type="entry name" value="WH_DNA-bd_sf"/>
</dbReference>
<keyword evidence="3" id="KW-0217">Developmental protein</keyword>
<dbReference type="Ensembl" id="ENSMMOT00000016766.1">
    <property type="protein sequence ID" value="ENSMMOP00000016492.1"/>
    <property type="gene ID" value="ENSMMOG00000012573.1"/>
</dbReference>
<proteinExistence type="inferred from homology"/>
<dbReference type="Pfam" id="PF12316">
    <property type="entry name" value="Dsh_C"/>
    <property type="match status" value="1"/>
</dbReference>
<evidence type="ECO:0000256" key="6">
    <source>
        <dbReference type="PROSITE-ProRule" id="PRU00069"/>
    </source>
</evidence>
<name>A0A3Q3WVK5_MOLML</name>
<dbReference type="InterPro" id="IPR036034">
    <property type="entry name" value="PDZ_sf"/>
</dbReference>
<evidence type="ECO:0000313" key="12">
    <source>
        <dbReference type="Proteomes" id="UP000261620"/>
    </source>
</evidence>
<dbReference type="PANTHER" id="PTHR10878:SF8">
    <property type="entry name" value="SEGMENT POLARITY PROTEIN DISHEVELLED HOMOLOG DVL-2"/>
    <property type="match status" value="1"/>
</dbReference>